<accession>A0ABS1RB74</accession>
<dbReference type="RefSeq" id="WP_202105295.1">
    <property type="nucleotide sequence ID" value="NZ_JAERTY010000030.1"/>
</dbReference>
<dbReference type="EMBL" id="JAERTY010000030">
    <property type="protein sequence ID" value="MBL1411580.1"/>
    <property type="molecule type" value="Genomic_DNA"/>
</dbReference>
<name>A0ABS1RB74_9SPHI</name>
<dbReference type="InterPro" id="IPR009908">
    <property type="entry name" value="Methylamine_util_MauE"/>
</dbReference>
<evidence type="ECO:0000256" key="4">
    <source>
        <dbReference type="ARBA" id="ARBA00023136"/>
    </source>
</evidence>
<proteinExistence type="predicted"/>
<gene>
    <name evidence="7" type="ORF">JKG61_22705</name>
</gene>
<feature type="domain" description="Methylamine utilisation protein MauE" evidence="6">
    <location>
        <begin position="6"/>
        <end position="135"/>
    </location>
</feature>
<organism evidence="7 8">
    <name type="scientific">Sphingobacterium faecale</name>
    <dbReference type="NCBI Taxonomy" id="2803775"/>
    <lineage>
        <taxon>Bacteria</taxon>
        <taxon>Pseudomonadati</taxon>
        <taxon>Bacteroidota</taxon>
        <taxon>Sphingobacteriia</taxon>
        <taxon>Sphingobacteriales</taxon>
        <taxon>Sphingobacteriaceae</taxon>
        <taxon>Sphingobacterium</taxon>
    </lineage>
</organism>
<feature type="transmembrane region" description="Helical" evidence="5">
    <location>
        <begin position="7"/>
        <end position="25"/>
    </location>
</feature>
<evidence type="ECO:0000313" key="7">
    <source>
        <dbReference type="EMBL" id="MBL1411580.1"/>
    </source>
</evidence>
<evidence type="ECO:0000313" key="8">
    <source>
        <dbReference type="Proteomes" id="UP000625283"/>
    </source>
</evidence>
<reference evidence="7 8" key="1">
    <citation type="submission" date="2021-01" db="EMBL/GenBank/DDBJ databases">
        <title>C459-1 draft genome sequence.</title>
        <authorList>
            <person name="Zhang X.-F."/>
        </authorList>
    </citation>
    <scope>NUCLEOTIDE SEQUENCE [LARGE SCALE GENOMIC DNA]</scope>
    <source>
        <strain evidence="8">C459-1</strain>
    </source>
</reference>
<keyword evidence="4 5" id="KW-0472">Membrane</keyword>
<comment type="subcellular location">
    <subcellularLocation>
        <location evidence="1">Membrane</location>
        <topology evidence="1">Multi-pass membrane protein</topology>
    </subcellularLocation>
</comment>
<keyword evidence="2 5" id="KW-0812">Transmembrane</keyword>
<feature type="transmembrane region" description="Helical" evidence="5">
    <location>
        <begin position="76"/>
        <end position="94"/>
    </location>
</feature>
<evidence type="ECO:0000256" key="5">
    <source>
        <dbReference type="SAM" id="Phobius"/>
    </source>
</evidence>
<keyword evidence="8" id="KW-1185">Reference proteome</keyword>
<evidence type="ECO:0000256" key="1">
    <source>
        <dbReference type="ARBA" id="ARBA00004141"/>
    </source>
</evidence>
<feature type="transmembrane region" description="Helical" evidence="5">
    <location>
        <begin position="118"/>
        <end position="135"/>
    </location>
</feature>
<dbReference type="Pfam" id="PF07291">
    <property type="entry name" value="MauE"/>
    <property type="match status" value="1"/>
</dbReference>
<dbReference type="Proteomes" id="UP000625283">
    <property type="component" value="Unassembled WGS sequence"/>
</dbReference>
<evidence type="ECO:0000259" key="6">
    <source>
        <dbReference type="Pfam" id="PF07291"/>
    </source>
</evidence>
<comment type="caution">
    <text evidence="7">The sequence shown here is derived from an EMBL/GenBank/DDBJ whole genome shotgun (WGS) entry which is preliminary data.</text>
</comment>
<evidence type="ECO:0000256" key="2">
    <source>
        <dbReference type="ARBA" id="ARBA00022692"/>
    </source>
</evidence>
<evidence type="ECO:0000256" key="3">
    <source>
        <dbReference type="ARBA" id="ARBA00022989"/>
    </source>
</evidence>
<sequence length="160" mass="17861">MNNLKRIIIQAPRYILGFLLFYTAAKKLVNYGAHLAHIRDIGFVPAGIADSAAIASIAVEAGVALLLVLNYRKAQVWGWCILIPLMLAYSYYVFFVQNKALFVPCSCEGIHGKLSWTMHYWINASIAVLALGMLYQHYRMRKHQSDEALGKGSIATVQTV</sequence>
<feature type="transmembrane region" description="Helical" evidence="5">
    <location>
        <begin position="45"/>
        <end position="69"/>
    </location>
</feature>
<protein>
    <recommendedName>
        <fullName evidence="6">Methylamine utilisation protein MauE domain-containing protein</fullName>
    </recommendedName>
</protein>
<keyword evidence="3 5" id="KW-1133">Transmembrane helix</keyword>